<dbReference type="GO" id="GO:0016226">
    <property type="term" value="P:iron-sulfur cluster assembly"/>
    <property type="evidence" value="ECO:0007669"/>
    <property type="project" value="InterPro"/>
</dbReference>
<sequence length="195" mass="21286">MRILLKKDQSKLIPVMLGGSSRHSELGSESGSRNEFGMTGGRLDIVLAGVNASVEVVGLLMAKGERQTAFDVYITHTAPNTKSNVNVRAVLRGKSQFAFRGNVRIEKGAKGADAYLRSDALLFDDARMGDDTPSLEILEPDVKAGHAATIGKVDEQMLFYLMSRGISRKQAEKLLVEGFVKPIRNRIKDARLSLP</sequence>
<organism evidence="2 3">
    <name type="scientific">Candidatus Curtissbacteria bacterium RIFCSPHIGHO2_01_FULL_41_13</name>
    <dbReference type="NCBI Taxonomy" id="1797745"/>
    <lineage>
        <taxon>Bacteria</taxon>
        <taxon>Candidatus Curtissiibacteriota</taxon>
    </lineage>
</organism>
<dbReference type="InterPro" id="IPR055346">
    <property type="entry name" value="Fe-S_cluster_assembly_SufBD"/>
</dbReference>
<dbReference type="PANTHER" id="PTHR43575">
    <property type="entry name" value="PROTEIN ABCI7, CHLOROPLASTIC"/>
    <property type="match status" value="1"/>
</dbReference>
<feature type="domain" description="SUF system FeS cluster assembly SufBD core" evidence="1">
    <location>
        <begin position="38"/>
        <end position="179"/>
    </location>
</feature>
<comment type="caution">
    <text evidence="2">The sequence shown here is derived from an EMBL/GenBank/DDBJ whole genome shotgun (WGS) entry which is preliminary data.</text>
</comment>
<name>A0A1F5FZV8_9BACT</name>
<reference evidence="2 3" key="1">
    <citation type="journal article" date="2016" name="Nat. Commun.">
        <title>Thousands of microbial genomes shed light on interconnected biogeochemical processes in an aquifer system.</title>
        <authorList>
            <person name="Anantharaman K."/>
            <person name="Brown C.T."/>
            <person name="Hug L.A."/>
            <person name="Sharon I."/>
            <person name="Castelle C.J."/>
            <person name="Probst A.J."/>
            <person name="Thomas B.C."/>
            <person name="Singh A."/>
            <person name="Wilkins M.J."/>
            <person name="Karaoz U."/>
            <person name="Brodie E.L."/>
            <person name="Williams K.H."/>
            <person name="Hubbard S.S."/>
            <person name="Banfield J.F."/>
        </authorList>
    </citation>
    <scope>NUCLEOTIDE SEQUENCE [LARGE SCALE GENOMIC DNA]</scope>
</reference>
<dbReference type="Proteomes" id="UP000177069">
    <property type="component" value="Unassembled WGS sequence"/>
</dbReference>
<evidence type="ECO:0000313" key="3">
    <source>
        <dbReference type="Proteomes" id="UP000177069"/>
    </source>
</evidence>
<gene>
    <name evidence="2" type="ORF">A2696_00185</name>
</gene>
<dbReference type="Pfam" id="PF01458">
    <property type="entry name" value="SUFBD_core"/>
    <property type="match status" value="1"/>
</dbReference>
<dbReference type="InterPro" id="IPR000825">
    <property type="entry name" value="SUF_FeS_clus_asmbl_SufBD_core"/>
</dbReference>
<dbReference type="SUPFAM" id="SSF101960">
    <property type="entry name" value="Stabilizer of iron transporter SufD"/>
    <property type="match status" value="1"/>
</dbReference>
<dbReference type="InterPro" id="IPR037284">
    <property type="entry name" value="SUF_FeS_clus_asmbl_SufBD_sf"/>
</dbReference>
<protein>
    <recommendedName>
        <fullName evidence="1">SUF system FeS cluster assembly SufBD core domain-containing protein</fullName>
    </recommendedName>
</protein>
<evidence type="ECO:0000259" key="1">
    <source>
        <dbReference type="Pfam" id="PF01458"/>
    </source>
</evidence>
<proteinExistence type="predicted"/>
<accession>A0A1F5FZV8</accession>
<dbReference type="AlphaFoldDB" id="A0A1F5FZV8"/>
<dbReference type="PANTHER" id="PTHR43575:SF1">
    <property type="entry name" value="PROTEIN ABCI7, CHLOROPLASTIC"/>
    <property type="match status" value="1"/>
</dbReference>
<dbReference type="EMBL" id="MFBA01000035">
    <property type="protein sequence ID" value="OGD85148.1"/>
    <property type="molecule type" value="Genomic_DNA"/>
</dbReference>
<evidence type="ECO:0000313" key="2">
    <source>
        <dbReference type="EMBL" id="OGD85148.1"/>
    </source>
</evidence>